<dbReference type="CDD" id="cd02440">
    <property type="entry name" value="AdoMet_MTases"/>
    <property type="match status" value="1"/>
</dbReference>
<dbReference type="PROSITE" id="PS51555">
    <property type="entry name" value="SAM_MT12"/>
    <property type="match status" value="1"/>
</dbReference>
<reference evidence="3" key="1">
    <citation type="submission" date="2023-05" db="EMBL/GenBank/DDBJ databases">
        <title>Genome and transcriptome analyses reveal genes involved in the formation of fine ridges on petal epidermal cells in Hibiscus trionum.</title>
        <authorList>
            <person name="Koshimizu S."/>
            <person name="Masuda S."/>
            <person name="Ishii T."/>
            <person name="Shirasu K."/>
            <person name="Hoshino A."/>
            <person name="Arita M."/>
        </authorList>
    </citation>
    <scope>NUCLEOTIDE SEQUENCE</scope>
    <source>
        <strain evidence="3">Hamamatsu line</strain>
    </source>
</reference>
<protein>
    <recommendedName>
        <fullName evidence="1">methionine S-methyltransferase</fullName>
        <ecNumber evidence="1">2.1.1.12</ecNumber>
    </recommendedName>
</protein>
<keyword evidence="1" id="KW-0808">Transferase</keyword>
<comment type="caution">
    <text evidence="3">The sequence shown here is derived from an EMBL/GenBank/DDBJ whole genome shotgun (WGS) entry which is preliminary data.</text>
</comment>
<dbReference type="SUPFAM" id="SSF53335">
    <property type="entry name" value="S-adenosyl-L-methionine-dependent methyltransferases"/>
    <property type="match status" value="1"/>
</dbReference>
<evidence type="ECO:0000259" key="2">
    <source>
        <dbReference type="Pfam" id="PF00155"/>
    </source>
</evidence>
<dbReference type="GO" id="GO:0032259">
    <property type="term" value="P:methylation"/>
    <property type="evidence" value="ECO:0007669"/>
    <property type="project" value="UniProtKB-UniRule"/>
</dbReference>
<dbReference type="Gene3D" id="3.40.640.10">
    <property type="entry name" value="Type I PLP-dependent aspartate aminotransferase-like (Major domain)"/>
    <property type="match status" value="2"/>
</dbReference>
<sequence length="1078" mass="120314">MAVEEFLKQCQQSGDAAYAAFRSLLERLEDPKSRVDARVFLSDLYSRVGSSDDCFNKYHFRIQDIYLEQYEGYRGRKKLTMMVIPSIFVPEDWSFTFYEGLNRHPDSIFKDKTIAELGCGNGWITIAIAEKWLPEKVYGLDINPRAVKVSWINLYMNAFDEKGQPIYDIEKKTLLDRVEFYESDLLSYCRERDIQLERIVGCIPQILNPNPEAMSKLITENASEEFLHALSNYCALQGFVEDQFGLGLIARAVEEGISVIKPAGIMIFNMGGRPGQAVCKRLFERRGFRVTRIWQTKVLQAGDTDISALVEIEKNSPHRFEFFMGLSGDQPICARTAWAYGKAGGRISHGLSVYSCQLRQPKQIKVIFEFLKSGFQEISSSLDLSFEDDLVADEKISFLAYLASTLKENSYFPYEPPAGCKKFRNQIARFMKTYHHIPLTYENVVIFPSRTVAIENVLRLFSPRLAIVDENLTRNLPRKWLTSLAVETAETSLSQDVLTVIDAPRHSDLMVEMIKKLKPQVVVTGIAHFESVTSSAFVQLLDATREIGSRLFLDISDHFDLSSLPGTNGVLKYLSGAPLPSHAAILCGLVKNQVYSDLEVAFVISEDKAILKALSKTVEVLEGDTSLISQYYYGCLFHELLAFQLTDRRPPLERSEESKSVEVIGFSTSAISVLNNAELSISGDENSLIHLDVDQWFLPMPSPVKAAIFESFARQNLTESEIDVTPSIQQFVRSNYGFPIDSNTAFIYSDCLQALFSKLVLCCIHEGGTMCFPAGSNGNLVSAAKFLKANIVNIPTNSAEGFKLTEKILNKALETVKKPWVYISGPTINPTGLIYSNKEMEDILTACAKFGARVVIDTSFSGLEFDFEGWGGWNLEGFLPKLSSSGNPTCCVSLLGGLSLKLLSGALKFAFVALNQPLLIDTFHSFPGLSKPHSTEKYAIKKLLALREQKGGMLDVVKEQIRILETRTKRLKEALEKCGWDVLQPCAGVSMVGKPSFLDKTVKLRLSDTTGGEKDATYEVKLNDTTIREAMAKAIGLCVNSGSWTGIPGYCRFTVALEESEFEQALSCLAKFKSMVSN</sequence>
<dbReference type="Gene3D" id="3.40.50.150">
    <property type="entry name" value="Vaccinia Virus protein VP39"/>
    <property type="match status" value="1"/>
</dbReference>
<dbReference type="Pfam" id="PF00155">
    <property type="entry name" value="Aminotran_1_2"/>
    <property type="match status" value="1"/>
</dbReference>
<feature type="domain" description="Aminotransferase class I/classII large" evidence="2">
    <location>
        <begin position="725"/>
        <end position="1067"/>
    </location>
</feature>
<dbReference type="InterPro" id="IPR025779">
    <property type="entry name" value="Met_S-MeTrfase"/>
</dbReference>
<keyword evidence="1" id="KW-0489">Methyltransferase</keyword>
<dbReference type="InterPro" id="IPR004839">
    <property type="entry name" value="Aminotransferase_I/II_large"/>
</dbReference>
<dbReference type="SUPFAM" id="SSF53383">
    <property type="entry name" value="PLP-dependent transferases"/>
    <property type="match status" value="2"/>
</dbReference>
<proteinExistence type="inferred from homology"/>
<dbReference type="EMBL" id="BSYR01000019">
    <property type="protein sequence ID" value="GMI81902.1"/>
    <property type="molecule type" value="Genomic_DNA"/>
</dbReference>
<dbReference type="InterPro" id="IPR015424">
    <property type="entry name" value="PyrdxlP-dep_Trfase"/>
</dbReference>
<dbReference type="PANTHER" id="PTHR47087:SF1">
    <property type="entry name" value="METHIONINE S-METHYLTRANSFERASE"/>
    <property type="match status" value="1"/>
</dbReference>
<name>A0A9W7LXV6_HIBTR</name>
<evidence type="ECO:0000256" key="1">
    <source>
        <dbReference type="PROSITE-ProRule" id="PRU00888"/>
    </source>
</evidence>
<dbReference type="Proteomes" id="UP001165190">
    <property type="component" value="Unassembled WGS sequence"/>
</dbReference>
<dbReference type="OrthoDB" id="540004at2759"/>
<evidence type="ECO:0000313" key="4">
    <source>
        <dbReference type="Proteomes" id="UP001165190"/>
    </source>
</evidence>
<dbReference type="GO" id="GO:0030170">
    <property type="term" value="F:pyridoxal phosphate binding"/>
    <property type="evidence" value="ECO:0007669"/>
    <property type="project" value="InterPro"/>
</dbReference>
<comment type="catalytic activity">
    <reaction evidence="1">
        <text>L-methionine + S-adenosyl-L-methionine = S-methyl-L-methionine + S-adenosyl-L-homocysteine</text>
        <dbReference type="Rhea" id="RHEA:13761"/>
        <dbReference type="ChEBI" id="CHEBI:57844"/>
        <dbReference type="ChEBI" id="CHEBI:57856"/>
        <dbReference type="ChEBI" id="CHEBI:58252"/>
        <dbReference type="ChEBI" id="CHEBI:59789"/>
        <dbReference type="EC" id="2.1.1.12"/>
    </reaction>
</comment>
<accession>A0A9W7LXV6</accession>
<organism evidence="3 4">
    <name type="scientific">Hibiscus trionum</name>
    <name type="common">Flower of an hour</name>
    <dbReference type="NCBI Taxonomy" id="183268"/>
    <lineage>
        <taxon>Eukaryota</taxon>
        <taxon>Viridiplantae</taxon>
        <taxon>Streptophyta</taxon>
        <taxon>Embryophyta</taxon>
        <taxon>Tracheophyta</taxon>
        <taxon>Spermatophyta</taxon>
        <taxon>Magnoliopsida</taxon>
        <taxon>eudicotyledons</taxon>
        <taxon>Gunneridae</taxon>
        <taxon>Pentapetalae</taxon>
        <taxon>rosids</taxon>
        <taxon>malvids</taxon>
        <taxon>Malvales</taxon>
        <taxon>Malvaceae</taxon>
        <taxon>Malvoideae</taxon>
        <taxon>Hibiscus</taxon>
    </lineage>
</organism>
<dbReference type="AlphaFoldDB" id="A0A9W7LXV6"/>
<gene>
    <name evidence="3" type="ORF">HRI_001859500</name>
</gene>
<dbReference type="InterPro" id="IPR015421">
    <property type="entry name" value="PyrdxlP-dep_Trfase_major"/>
</dbReference>
<dbReference type="GO" id="GO:0030732">
    <property type="term" value="F:methionine S-methyltransferase activity"/>
    <property type="evidence" value="ECO:0007669"/>
    <property type="project" value="UniProtKB-UniRule"/>
</dbReference>
<dbReference type="PANTHER" id="PTHR47087">
    <property type="entry name" value="METHIONINE S-METHYLTRANSFERASE"/>
    <property type="match status" value="1"/>
</dbReference>
<keyword evidence="4" id="KW-1185">Reference proteome</keyword>
<dbReference type="EC" id="2.1.1.12" evidence="1"/>
<dbReference type="InterPro" id="IPR029063">
    <property type="entry name" value="SAM-dependent_MTases_sf"/>
</dbReference>
<comment type="similarity">
    <text evidence="1">Belongs to the class I-like SAM-binding methyltransferase superfamily.</text>
</comment>
<evidence type="ECO:0000313" key="3">
    <source>
        <dbReference type="EMBL" id="GMI81902.1"/>
    </source>
</evidence>
<keyword evidence="1" id="KW-0949">S-adenosyl-L-methionine</keyword>